<dbReference type="Pfam" id="PF20152">
    <property type="entry name" value="DUF6534"/>
    <property type="match status" value="1"/>
</dbReference>
<feature type="transmembrane region" description="Helical" evidence="2">
    <location>
        <begin position="86"/>
        <end position="103"/>
    </location>
</feature>
<organism evidence="4 5">
    <name type="scientific">Roridomyces roridus</name>
    <dbReference type="NCBI Taxonomy" id="1738132"/>
    <lineage>
        <taxon>Eukaryota</taxon>
        <taxon>Fungi</taxon>
        <taxon>Dikarya</taxon>
        <taxon>Basidiomycota</taxon>
        <taxon>Agaricomycotina</taxon>
        <taxon>Agaricomycetes</taxon>
        <taxon>Agaricomycetidae</taxon>
        <taxon>Agaricales</taxon>
        <taxon>Marasmiineae</taxon>
        <taxon>Mycenaceae</taxon>
        <taxon>Roridomyces</taxon>
    </lineage>
</organism>
<evidence type="ECO:0000256" key="1">
    <source>
        <dbReference type="SAM" id="MobiDB-lite"/>
    </source>
</evidence>
<feature type="domain" description="DUF6534" evidence="3">
    <location>
        <begin position="208"/>
        <end position="294"/>
    </location>
</feature>
<gene>
    <name evidence="4" type="ORF">FB45DRAFT_935565</name>
</gene>
<feature type="transmembrane region" description="Helical" evidence="2">
    <location>
        <begin position="199"/>
        <end position="222"/>
    </location>
</feature>
<proteinExistence type="predicted"/>
<feature type="transmembrane region" description="Helical" evidence="2">
    <location>
        <begin position="271"/>
        <end position="290"/>
    </location>
</feature>
<keyword evidence="2" id="KW-0812">Transmembrane</keyword>
<keyword evidence="5" id="KW-1185">Reference proteome</keyword>
<feature type="transmembrane region" description="Helical" evidence="2">
    <location>
        <begin position="123"/>
        <end position="145"/>
    </location>
</feature>
<feature type="transmembrane region" description="Helical" evidence="2">
    <location>
        <begin position="243"/>
        <end position="265"/>
    </location>
</feature>
<feature type="transmembrane region" description="Helical" evidence="2">
    <location>
        <begin position="157"/>
        <end position="179"/>
    </location>
</feature>
<dbReference type="InterPro" id="IPR045339">
    <property type="entry name" value="DUF6534"/>
</dbReference>
<dbReference type="AlphaFoldDB" id="A0AAD7FCB5"/>
<feature type="compositionally biased region" description="Basic and acidic residues" evidence="1">
    <location>
        <begin position="352"/>
        <end position="369"/>
    </location>
</feature>
<reference evidence="4" key="1">
    <citation type="submission" date="2023-03" db="EMBL/GenBank/DDBJ databases">
        <title>Massive genome expansion in bonnet fungi (Mycena s.s.) driven by repeated elements and novel gene families across ecological guilds.</title>
        <authorList>
            <consortium name="Lawrence Berkeley National Laboratory"/>
            <person name="Harder C.B."/>
            <person name="Miyauchi S."/>
            <person name="Viragh M."/>
            <person name="Kuo A."/>
            <person name="Thoen E."/>
            <person name="Andreopoulos B."/>
            <person name="Lu D."/>
            <person name="Skrede I."/>
            <person name="Drula E."/>
            <person name="Henrissat B."/>
            <person name="Morin E."/>
            <person name="Kohler A."/>
            <person name="Barry K."/>
            <person name="LaButti K."/>
            <person name="Morin E."/>
            <person name="Salamov A."/>
            <person name="Lipzen A."/>
            <person name="Mereny Z."/>
            <person name="Hegedus B."/>
            <person name="Baldrian P."/>
            <person name="Stursova M."/>
            <person name="Weitz H."/>
            <person name="Taylor A."/>
            <person name="Grigoriev I.V."/>
            <person name="Nagy L.G."/>
            <person name="Martin F."/>
            <person name="Kauserud H."/>
        </authorList>
    </citation>
    <scope>NUCLEOTIDE SEQUENCE</scope>
    <source>
        <strain evidence="4">9284</strain>
    </source>
</reference>
<evidence type="ECO:0000256" key="2">
    <source>
        <dbReference type="SAM" id="Phobius"/>
    </source>
</evidence>
<evidence type="ECO:0000313" key="4">
    <source>
        <dbReference type="EMBL" id="KAJ7615382.1"/>
    </source>
</evidence>
<evidence type="ECO:0000313" key="5">
    <source>
        <dbReference type="Proteomes" id="UP001221142"/>
    </source>
</evidence>
<keyword evidence="2" id="KW-1133">Transmembrane helix</keyword>
<evidence type="ECO:0000259" key="3">
    <source>
        <dbReference type="Pfam" id="PF20152"/>
    </source>
</evidence>
<sequence>MAEIPSRLIELIDISISVSIAGPLSFSPTTMGSPHILLESLDSEIAATVGPVFIASILNWMFFGTLVTQTYTYYQKFPSDKLGVRFLVYMLFVLDFAQTVMLTHHGWWCIVSSWGKAQIFEDLVWSAGMISFMSGLVGGIVQIFYAFRIWKLADSIFLRVIAIIVVVLALTESVTAMVSGMLLLHPPNVNNLIRLHPGFATWLAASLADDILIASSMTYILASARKKATWDRSETLLTRLINRVITTGTATALSAAVELGLFLGYPTANYHVVPAYILGKFYSNSLMLTLNLRRPNRQLHSDRIISDSLPMHTSRNQAQSALVFAATTDTMAGTGRLSTGFGGVHETSVYEEERKWVPAGPHEREHRVEMAGSDPDPETERGEEVL</sequence>
<accession>A0AAD7FCB5</accession>
<feature type="region of interest" description="Disordered" evidence="1">
    <location>
        <begin position="352"/>
        <end position="386"/>
    </location>
</feature>
<dbReference type="Proteomes" id="UP001221142">
    <property type="component" value="Unassembled WGS sequence"/>
</dbReference>
<protein>
    <recommendedName>
        <fullName evidence="3">DUF6534 domain-containing protein</fullName>
    </recommendedName>
</protein>
<feature type="transmembrane region" description="Helical" evidence="2">
    <location>
        <begin position="52"/>
        <end position="74"/>
    </location>
</feature>
<comment type="caution">
    <text evidence="4">The sequence shown here is derived from an EMBL/GenBank/DDBJ whole genome shotgun (WGS) entry which is preliminary data.</text>
</comment>
<dbReference type="EMBL" id="JARKIF010000024">
    <property type="protein sequence ID" value="KAJ7615382.1"/>
    <property type="molecule type" value="Genomic_DNA"/>
</dbReference>
<name>A0AAD7FCB5_9AGAR</name>
<keyword evidence="2" id="KW-0472">Membrane</keyword>
<dbReference type="PANTHER" id="PTHR40465:SF1">
    <property type="entry name" value="DUF6534 DOMAIN-CONTAINING PROTEIN"/>
    <property type="match status" value="1"/>
</dbReference>
<dbReference type="PANTHER" id="PTHR40465">
    <property type="entry name" value="CHROMOSOME 1, WHOLE GENOME SHOTGUN SEQUENCE"/>
    <property type="match status" value="1"/>
</dbReference>